<reference evidence="1" key="1">
    <citation type="submission" date="2015-10" db="EMBL/GenBank/DDBJ databases">
        <authorList>
            <person name="Gilbert D.G."/>
        </authorList>
    </citation>
    <scope>NUCLEOTIDE SEQUENCE</scope>
    <source>
        <strain evidence="1">Lp167-67</strain>
    </source>
</reference>
<accession>A0A0U5JXY6</accession>
<protein>
    <submittedName>
        <fullName evidence="1">Uncharacterized protein</fullName>
    </submittedName>
</protein>
<gene>
    <name evidence="1" type="ORF">LRLP16767_LRLP167_00026</name>
</gene>
<dbReference type="EMBL" id="LN887696">
    <property type="protein sequence ID" value="CUR41471.1"/>
    <property type="molecule type" value="Genomic_DNA"/>
</dbReference>
<dbReference type="RefSeq" id="WP_339111601.1">
    <property type="nucleotide sequence ID" value="NZ_JBNPKD010000001.1"/>
</dbReference>
<name>A0A0U5JXY6_LIMRT</name>
<organism evidence="1">
    <name type="scientific">Limosilactobacillus reuteri</name>
    <name type="common">Lactobacillus reuteri</name>
    <dbReference type="NCBI Taxonomy" id="1598"/>
    <lineage>
        <taxon>Bacteria</taxon>
        <taxon>Bacillati</taxon>
        <taxon>Bacillota</taxon>
        <taxon>Bacilli</taxon>
        <taxon>Lactobacillales</taxon>
        <taxon>Lactobacillaceae</taxon>
        <taxon>Limosilactobacillus</taxon>
    </lineage>
</organism>
<evidence type="ECO:0000313" key="1">
    <source>
        <dbReference type="EMBL" id="CUR41471.1"/>
    </source>
</evidence>
<dbReference type="AlphaFoldDB" id="A0A0U5JXY6"/>
<sequence length="145" mass="17117">MSKKIYRVLDENSGAYISKVAGFLRSEEYNKVDSAYVYNKQQATQIVRLMNETRDKMLNGDSDIPEKLEESLRNQTLAIIEIELEDVKLSLEEIAMALESAKAKNISKEQAFRNAQWERIRRYHDYFDYDKSTPSHKYIYMHAFF</sequence>
<proteinExistence type="predicted"/>